<gene>
    <name evidence="2" type="primary">80</name>
    <name evidence="2" type="ORF">SEA_CHIKENJARS_80</name>
</gene>
<evidence type="ECO:0000313" key="2">
    <source>
        <dbReference type="EMBL" id="QEQ94383.1"/>
    </source>
</evidence>
<dbReference type="Proteomes" id="UP000325848">
    <property type="component" value="Segment"/>
</dbReference>
<protein>
    <submittedName>
        <fullName evidence="2">Uncharacterized protein</fullName>
    </submittedName>
</protein>
<dbReference type="RefSeq" id="YP_009852182.1">
    <property type="nucleotide sequence ID" value="NC_048810.1"/>
</dbReference>
<keyword evidence="3" id="KW-1185">Reference proteome</keyword>
<proteinExistence type="predicted"/>
<dbReference type="KEGG" id="vg:55622784"/>
<accession>A0A5J6D9K6</accession>
<dbReference type="EMBL" id="MN204501">
    <property type="protein sequence ID" value="QEQ94383.1"/>
    <property type="molecule type" value="Genomic_DNA"/>
</dbReference>
<evidence type="ECO:0000313" key="3">
    <source>
        <dbReference type="Proteomes" id="UP000325848"/>
    </source>
</evidence>
<dbReference type="GeneID" id="55622784"/>
<reference evidence="2 3" key="1">
    <citation type="submission" date="2019-07" db="EMBL/GenBank/DDBJ databases">
        <authorList>
            <person name="Birge L.R."/>
            <person name="Bivans L.D."/>
            <person name="Blakestad S.M."/>
            <person name="Chesley E.K."/>
            <person name="Frank J.E."/>
            <person name="Hoagland S."/>
            <person name="Hultquist J."/>
            <person name="Lee N.R."/>
            <person name="Pena P.B."/>
            <person name="Ramsey E.P."/>
            <person name="Chia C."/>
            <person name="Williams D.C."/>
            <person name="Garlena R.A."/>
            <person name="Russell D.A."/>
            <person name="Pope W.H."/>
            <person name="Jacobs-Sera D."/>
            <person name="Hatfull G.F."/>
        </authorList>
    </citation>
    <scope>NUCLEOTIDE SEQUENCE [LARGE SCALE GENOMIC DNA]</scope>
</reference>
<feature type="region of interest" description="Disordered" evidence="1">
    <location>
        <begin position="132"/>
        <end position="151"/>
    </location>
</feature>
<organism evidence="2 3">
    <name type="scientific">Gordonia phage Chikenjars</name>
    <dbReference type="NCBI Taxonomy" id="2601686"/>
    <lineage>
        <taxon>Viruses</taxon>
        <taxon>Duplodnaviria</taxon>
        <taxon>Heunggongvirae</taxon>
        <taxon>Uroviricota</taxon>
        <taxon>Caudoviricetes</taxon>
        <taxon>Deejayvirinae</taxon>
        <taxon>Kenoshavirus</taxon>
        <taxon>Kenoshavirus chikenjars</taxon>
    </lineage>
</organism>
<evidence type="ECO:0000256" key="1">
    <source>
        <dbReference type="SAM" id="MobiDB-lite"/>
    </source>
</evidence>
<sequence>MIKVVELDKANYVLAVKQLNITVETVEFEIPNRPRYVTAREYKDSEGYISILFAMDGHRPDRPGSNPIRYLIAGETHKQPQYMRRLKLIKMSDGLRWYLYYDNREEPDLCLAKHPYFDGEHCRRKVNHSGNHQAREEAISPNPDGTDFSDWGHALSIDWPR</sequence>
<name>A0A5J6D9K6_9CAUD</name>